<reference evidence="2 3" key="1">
    <citation type="submission" date="2020-08" db="EMBL/GenBank/DDBJ databases">
        <title>A novel species.</title>
        <authorList>
            <person name="Gao J."/>
        </authorList>
    </citation>
    <scope>NUCLEOTIDE SEQUENCE [LARGE SCALE GENOMIC DNA]</scope>
    <source>
        <strain evidence="2 3">CRXT-G-22</strain>
    </source>
</reference>
<gene>
    <name evidence="2" type="ORF">IAG44_42745</name>
</gene>
<feature type="region of interest" description="Disordered" evidence="1">
    <location>
        <begin position="90"/>
        <end position="125"/>
    </location>
</feature>
<evidence type="ECO:0000313" key="3">
    <source>
        <dbReference type="Proteomes" id="UP000516052"/>
    </source>
</evidence>
<dbReference type="EMBL" id="CP060828">
    <property type="protein sequence ID" value="QNP75468.1"/>
    <property type="molecule type" value="Genomic_DNA"/>
</dbReference>
<dbReference type="KEGG" id="sroi:IAG44_42745"/>
<keyword evidence="3" id="KW-1185">Reference proteome</keyword>
<dbReference type="Proteomes" id="UP000516052">
    <property type="component" value="Chromosome"/>
</dbReference>
<sequence length="141" mass="15243">MPAADRLLVTGGNGGGKPPLLSVLADRLPAQDTVFQRPERAGRGVYALSAGAGRVPLHSLGLMPERDLDTPVGRLSVDQHRRLTLALLPARPPQLPLDEPTNRLPPPAPHPVVRSRARPADRAPPEAVTTLAFRSYHLSRW</sequence>
<dbReference type="Gene3D" id="3.40.50.300">
    <property type="entry name" value="P-loop containing nucleotide triphosphate hydrolases"/>
    <property type="match status" value="1"/>
</dbReference>
<organism evidence="2 3">
    <name type="scientific">Streptomyces roseirectus</name>
    <dbReference type="NCBI Taxonomy" id="2768066"/>
    <lineage>
        <taxon>Bacteria</taxon>
        <taxon>Bacillati</taxon>
        <taxon>Actinomycetota</taxon>
        <taxon>Actinomycetes</taxon>
        <taxon>Kitasatosporales</taxon>
        <taxon>Streptomycetaceae</taxon>
        <taxon>Streptomyces</taxon>
    </lineage>
</organism>
<evidence type="ECO:0000313" key="2">
    <source>
        <dbReference type="EMBL" id="QNP75468.1"/>
    </source>
</evidence>
<protein>
    <submittedName>
        <fullName evidence="2">Uncharacterized protein</fullName>
    </submittedName>
</protein>
<name>A0A7H0IRQ2_9ACTN</name>
<proteinExistence type="predicted"/>
<dbReference type="SUPFAM" id="SSF52540">
    <property type="entry name" value="P-loop containing nucleoside triphosphate hydrolases"/>
    <property type="match status" value="1"/>
</dbReference>
<dbReference type="AlphaFoldDB" id="A0A7H0IRQ2"/>
<dbReference type="InterPro" id="IPR027417">
    <property type="entry name" value="P-loop_NTPase"/>
</dbReference>
<accession>A0A7H0IRQ2</accession>
<evidence type="ECO:0000256" key="1">
    <source>
        <dbReference type="SAM" id="MobiDB-lite"/>
    </source>
</evidence>
<dbReference type="RefSeq" id="WP_187752389.1">
    <property type="nucleotide sequence ID" value="NZ_CP060828.1"/>
</dbReference>